<dbReference type="NCBIfam" id="TIGR04178">
    <property type="entry name" value="exo_archaeo"/>
    <property type="match status" value="1"/>
</dbReference>
<dbReference type="Proteomes" id="UP001589692">
    <property type="component" value="Unassembled WGS sequence"/>
</dbReference>
<evidence type="ECO:0000256" key="8">
    <source>
        <dbReference type="SAM" id="Phobius"/>
    </source>
</evidence>
<gene>
    <name evidence="9" type="ORF">ACFFP0_21140</name>
</gene>
<accession>A0ABV6AL66</accession>
<proteinExistence type="predicted"/>
<evidence type="ECO:0000256" key="3">
    <source>
        <dbReference type="ARBA" id="ARBA00022670"/>
    </source>
</evidence>
<evidence type="ECO:0000313" key="10">
    <source>
        <dbReference type="Proteomes" id="UP001589692"/>
    </source>
</evidence>
<keyword evidence="10" id="KW-1185">Reference proteome</keyword>
<feature type="transmembrane region" description="Helical" evidence="8">
    <location>
        <begin position="162"/>
        <end position="183"/>
    </location>
</feature>
<dbReference type="EMBL" id="JBHMAA010000024">
    <property type="protein sequence ID" value="MFB9951361.1"/>
    <property type="molecule type" value="Genomic_DNA"/>
</dbReference>
<feature type="transmembrane region" description="Helical" evidence="8">
    <location>
        <begin position="195"/>
        <end position="217"/>
    </location>
</feature>
<comment type="subcellular location">
    <subcellularLocation>
        <location evidence="1">Cell membrane</location>
        <topology evidence="1">Multi-pass membrane protein</topology>
    </subcellularLocation>
</comment>
<keyword evidence="2" id="KW-1003">Cell membrane</keyword>
<evidence type="ECO:0008006" key="11">
    <source>
        <dbReference type="Google" id="ProtNLM"/>
    </source>
</evidence>
<evidence type="ECO:0000256" key="5">
    <source>
        <dbReference type="ARBA" id="ARBA00022801"/>
    </source>
</evidence>
<dbReference type="InterPro" id="IPR026392">
    <property type="entry name" value="Exo/Archaeosortase_dom"/>
</dbReference>
<keyword evidence="3" id="KW-0645">Protease</keyword>
<dbReference type="RefSeq" id="WP_377264170.1">
    <property type="nucleotide sequence ID" value="NZ_JBHMAA010000024.1"/>
</dbReference>
<keyword evidence="7 8" id="KW-0472">Membrane</keyword>
<sequence>MGPLYSILILCAFGNAVFDDIRKTVVEDGVVPAMLTGGDVHPVLIFSVLWTAWTVWRAPLDAALPRWAERAILIAVALFLYIPLGWFSWVALTILGIRILLSDRTLGMLCIYLTVPKFWGLMTVMAIGTPVLSIDAYVTALAAGYGNSGNFVVPGDGNDPVLILWACSSFHGISYMLLAWLAFSAVKKISPLRYPGWLALGLVGVVLINWARLFAMIRFMDLYEPLHHGMAGEVVGLVTTLWMICFASARPGREVRA</sequence>
<organism evidence="9 10">
    <name type="scientific">Rhizobium puerariae</name>
    <dbReference type="NCBI Taxonomy" id="1585791"/>
    <lineage>
        <taxon>Bacteria</taxon>
        <taxon>Pseudomonadati</taxon>
        <taxon>Pseudomonadota</taxon>
        <taxon>Alphaproteobacteria</taxon>
        <taxon>Hyphomicrobiales</taxon>
        <taxon>Rhizobiaceae</taxon>
        <taxon>Rhizobium/Agrobacterium group</taxon>
        <taxon>Rhizobium</taxon>
    </lineage>
</organism>
<evidence type="ECO:0000256" key="1">
    <source>
        <dbReference type="ARBA" id="ARBA00004651"/>
    </source>
</evidence>
<evidence type="ECO:0000256" key="6">
    <source>
        <dbReference type="ARBA" id="ARBA00022989"/>
    </source>
</evidence>
<evidence type="ECO:0000313" key="9">
    <source>
        <dbReference type="EMBL" id="MFB9951361.1"/>
    </source>
</evidence>
<keyword evidence="4 8" id="KW-0812">Transmembrane</keyword>
<evidence type="ECO:0000256" key="7">
    <source>
        <dbReference type="ARBA" id="ARBA00023136"/>
    </source>
</evidence>
<keyword evidence="6 8" id="KW-1133">Transmembrane helix</keyword>
<feature type="transmembrane region" description="Helical" evidence="8">
    <location>
        <begin position="71"/>
        <end position="89"/>
    </location>
</feature>
<reference evidence="9 10" key="1">
    <citation type="submission" date="2024-09" db="EMBL/GenBank/DDBJ databases">
        <authorList>
            <person name="Sun Q."/>
            <person name="Mori K."/>
        </authorList>
    </citation>
    <scope>NUCLEOTIDE SEQUENCE [LARGE SCALE GENOMIC DNA]</scope>
    <source>
        <strain evidence="9 10">TBRC 4938</strain>
    </source>
</reference>
<evidence type="ECO:0000256" key="4">
    <source>
        <dbReference type="ARBA" id="ARBA00022692"/>
    </source>
</evidence>
<evidence type="ECO:0000256" key="2">
    <source>
        <dbReference type="ARBA" id="ARBA00022475"/>
    </source>
</evidence>
<comment type="caution">
    <text evidence="9">The sequence shown here is derived from an EMBL/GenBank/DDBJ whole genome shotgun (WGS) entry which is preliminary data.</text>
</comment>
<name>A0ABV6AL66_9HYPH</name>
<feature type="transmembrane region" description="Helical" evidence="8">
    <location>
        <begin position="229"/>
        <end position="249"/>
    </location>
</feature>
<keyword evidence="5" id="KW-0378">Hydrolase</keyword>
<protein>
    <recommendedName>
        <fullName evidence="11">Exosortase/archaeosortase family protein</fullName>
    </recommendedName>
</protein>